<dbReference type="AlphaFoldDB" id="A0A9X1XGZ2"/>
<dbReference type="GO" id="GO:0016706">
    <property type="term" value="F:2-oxoglutarate-dependent dioxygenase activity"/>
    <property type="evidence" value="ECO:0007669"/>
    <property type="project" value="UniProtKB-ARBA"/>
</dbReference>
<feature type="region of interest" description="Disordered" evidence="1">
    <location>
        <begin position="246"/>
        <end position="271"/>
    </location>
</feature>
<dbReference type="PANTHER" id="PTHR20883:SF48">
    <property type="entry name" value="ECTOINE DIOXYGENASE"/>
    <property type="match status" value="1"/>
</dbReference>
<name>A0A9X1XGZ2_9BACL</name>
<dbReference type="InterPro" id="IPR008775">
    <property type="entry name" value="Phytyl_CoA_dOase-like"/>
</dbReference>
<evidence type="ECO:0000256" key="1">
    <source>
        <dbReference type="SAM" id="MobiDB-lite"/>
    </source>
</evidence>
<sequence>MEPINLNTEYSLSEDQINQYQRDGHIFLPQVMKKNEINEYRPVIKDHVFGYALENVPEEDRKYYGVEKAFPTIMNMWEVNQKIKRLTFAKRFAKIAADLMGVDGIRLYHDSSIFLPPGGGAIPWHTDSAYMLPIHPDKTITMWMALNHIPEEVGSMGFVSRSHELATEDVLLAARKGYPLASYGAMEAGDATFHSGLTLHYAAGNPTENYREVLTIIYIADNLTIVEPEENKAKEARNYHLRRLFPGRKPGDKAESELTPVLYSKEGKHVE</sequence>
<accession>A0A9X1XGZ2</accession>
<evidence type="ECO:0000313" key="2">
    <source>
        <dbReference type="EMBL" id="MCK6259473.1"/>
    </source>
</evidence>
<gene>
    <name evidence="2" type="ORF">LCY76_23150</name>
</gene>
<comment type="caution">
    <text evidence="2">The sequence shown here is derived from an EMBL/GenBank/DDBJ whole genome shotgun (WGS) entry which is preliminary data.</text>
</comment>
<reference evidence="2" key="1">
    <citation type="submission" date="2021-09" db="EMBL/GenBank/DDBJ databases">
        <title>Genome analysis of Fictibacillus sp. KIGAM418 isolated from marine sediment.</title>
        <authorList>
            <person name="Seo M.-J."/>
            <person name="Cho E.-S."/>
            <person name="Hwang C.Y."/>
        </authorList>
    </citation>
    <scope>NUCLEOTIDE SEQUENCE</scope>
    <source>
        <strain evidence="2">KIGAM418</strain>
    </source>
</reference>
<proteinExistence type="predicted"/>
<dbReference type="EMBL" id="JAIWJX010000004">
    <property type="protein sequence ID" value="MCK6259473.1"/>
    <property type="molecule type" value="Genomic_DNA"/>
</dbReference>
<dbReference type="RefSeq" id="WP_248254841.1">
    <property type="nucleotide sequence ID" value="NZ_JAIWJX010000004.1"/>
</dbReference>
<organism evidence="2 3">
    <name type="scientific">Fictibacillus marinisediminis</name>
    <dbReference type="NCBI Taxonomy" id="2878389"/>
    <lineage>
        <taxon>Bacteria</taxon>
        <taxon>Bacillati</taxon>
        <taxon>Bacillota</taxon>
        <taxon>Bacilli</taxon>
        <taxon>Bacillales</taxon>
        <taxon>Fictibacillaceae</taxon>
        <taxon>Fictibacillus</taxon>
    </lineage>
</organism>
<keyword evidence="2" id="KW-0560">Oxidoreductase</keyword>
<dbReference type="Proteomes" id="UP001139011">
    <property type="component" value="Unassembled WGS sequence"/>
</dbReference>
<dbReference type="SUPFAM" id="SSF51197">
    <property type="entry name" value="Clavaminate synthase-like"/>
    <property type="match status" value="1"/>
</dbReference>
<evidence type="ECO:0000313" key="3">
    <source>
        <dbReference type="Proteomes" id="UP001139011"/>
    </source>
</evidence>
<dbReference type="Gene3D" id="2.60.120.620">
    <property type="entry name" value="q2cbj1_9rhob like domain"/>
    <property type="match status" value="1"/>
</dbReference>
<keyword evidence="3" id="KW-1185">Reference proteome</keyword>
<keyword evidence="2" id="KW-0223">Dioxygenase</keyword>
<protein>
    <submittedName>
        <fullName evidence="2">Phytanoyl-CoA dioxygenase family protein</fullName>
    </submittedName>
</protein>
<dbReference type="GO" id="GO:0005506">
    <property type="term" value="F:iron ion binding"/>
    <property type="evidence" value="ECO:0007669"/>
    <property type="project" value="UniProtKB-ARBA"/>
</dbReference>
<dbReference type="Pfam" id="PF05721">
    <property type="entry name" value="PhyH"/>
    <property type="match status" value="1"/>
</dbReference>
<dbReference type="PANTHER" id="PTHR20883">
    <property type="entry name" value="PHYTANOYL-COA DIOXYGENASE DOMAIN CONTAINING 1"/>
    <property type="match status" value="1"/>
</dbReference>